<sequence length="158" mass="18134">MMMPICCRDELLKGYRAFHKFAVENNVIYQTEGGSTLGAVKLGDVMPWDMDGDGAYYNANMNLFSKNKVWYDENQSPIYVNDIDVKAKGYFCVSVSSTYVESWAKDNLSVDANGIHPRFRERPTLVRIGDAWVYAPTQSRIVFEKLLWMGDVETFKFL</sequence>
<evidence type="ECO:0000313" key="2">
    <source>
        <dbReference type="Proteomes" id="UP000014500"/>
    </source>
</evidence>
<accession>T1IHM5</accession>
<proteinExistence type="predicted"/>
<dbReference type="EnsemblMetazoa" id="SMAR000343-RA">
    <property type="protein sequence ID" value="SMAR000343-PA"/>
    <property type="gene ID" value="SMAR000343"/>
</dbReference>
<dbReference type="EMBL" id="JH429945">
    <property type="status" value="NOT_ANNOTATED_CDS"/>
    <property type="molecule type" value="Genomic_DNA"/>
</dbReference>
<dbReference type="HOGENOM" id="CLU_1671534_0_0_1"/>
<dbReference type="AlphaFoldDB" id="T1IHM5"/>
<name>T1IHM5_STRMM</name>
<protein>
    <submittedName>
        <fullName evidence="1">Uncharacterized protein</fullName>
    </submittedName>
</protein>
<evidence type="ECO:0000313" key="1">
    <source>
        <dbReference type="EnsemblMetazoa" id="SMAR000343-PA"/>
    </source>
</evidence>
<reference evidence="2" key="1">
    <citation type="submission" date="2011-05" db="EMBL/GenBank/DDBJ databases">
        <authorList>
            <person name="Richards S.R."/>
            <person name="Qu J."/>
            <person name="Jiang H."/>
            <person name="Jhangiani S.N."/>
            <person name="Agravi P."/>
            <person name="Goodspeed R."/>
            <person name="Gross S."/>
            <person name="Mandapat C."/>
            <person name="Jackson L."/>
            <person name="Mathew T."/>
            <person name="Pu L."/>
            <person name="Thornton R."/>
            <person name="Saada N."/>
            <person name="Wilczek-Boney K.B."/>
            <person name="Lee S."/>
            <person name="Kovar C."/>
            <person name="Wu Y."/>
            <person name="Scherer S.E."/>
            <person name="Worley K.C."/>
            <person name="Muzny D.M."/>
            <person name="Gibbs R."/>
        </authorList>
    </citation>
    <scope>NUCLEOTIDE SEQUENCE</scope>
    <source>
        <strain evidence="2">Brora</strain>
    </source>
</reference>
<reference evidence="1" key="2">
    <citation type="submission" date="2015-02" db="UniProtKB">
        <authorList>
            <consortium name="EnsemblMetazoa"/>
        </authorList>
    </citation>
    <scope>IDENTIFICATION</scope>
</reference>
<dbReference type="Proteomes" id="UP000014500">
    <property type="component" value="Unassembled WGS sequence"/>
</dbReference>
<organism evidence="1 2">
    <name type="scientific">Strigamia maritima</name>
    <name type="common">European centipede</name>
    <name type="synonym">Geophilus maritimus</name>
    <dbReference type="NCBI Taxonomy" id="126957"/>
    <lineage>
        <taxon>Eukaryota</taxon>
        <taxon>Metazoa</taxon>
        <taxon>Ecdysozoa</taxon>
        <taxon>Arthropoda</taxon>
        <taxon>Myriapoda</taxon>
        <taxon>Chilopoda</taxon>
        <taxon>Pleurostigmophora</taxon>
        <taxon>Geophilomorpha</taxon>
        <taxon>Linotaeniidae</taxon>
        <taxon>Strigamia</taxon>
    </lineage>
</organism>
<keyword evidence="2" id="KW-1185">Reference proteome</keyword>